<evidence type="ECO:0000256" key="1">
    <source>
        <dbReference type="ARBA" id="ARBA00022723"/>
    </source>
</evidence>
<dbReference type="PROSITE" id="PS50188">
    <property type="entry name" value="B302_SPRY"/>
    <property type="match status" value="1"/>
</dbReference>
<evidence type="ECO:0000259" key="7">
    <source>
        <dbReference type="PROSITE" id="PS50119"/>
    </source>
</evidence>
<keyword evidence="2 5" id="KW-0863">Zinc-finger</keyword>
<dbReference type="InterPro" id="IPR003649">
    <property type="entry name" value="Bbox_C"/>
</dbReference>
<accession>F7C502</accession>
<dbReference type="GO" id="GO:0005737">
    <property type="term" value="C:cytoplasm"/>
    <property type="evidence" value="ECO:0007669"/>
    <property type="project" value="UniProtKB-ARBA"/>
</dbReference>
<dbReference type="PANTHER" id="PTHR25465:SF37">
    <property type="entry name" value="LOC100145105 PROTEIN"/>
    <property type="match status" value="1"/>
</dbReference>
<dbReference type="InterPro" id="IPR003877">
    <property type="entry name" value="SPRY_dom"/>
</dbReference>
<feature type="domain" description="B30.2/SPRY" evidence="8">
    <location>
        <begin position="283"/>
        <end position="471"/>
    </location>
</feature>
<dbReference type="Gene3D" id="4.10.830.40">
    <property type="match status" value="1"/>
</dbReference>
<evidence type="ECO:0000259" key="8">
    <source>
        <dbReference type="PROSITE" id="PS50188"/>
    </source>
</evidence>
<dbReference type="PANTHER" id="PTHR25465">
    <property type="entry name" value="B-BOX DOMAIN CONTAINING"/>
    <property type="match status" value="1"/>
</dbReference>
<dbReference type="SMART" id="SM00336">
    <property type="entry name" value="BBOX"/>
    <property type="match status" value="1"/>
</dbReference>
<evidence type="ECO:0000256" key="2">
    <source>
        <dbReference type="ARBA" id="ARBA00022771"/>
    </source>
</evidence>
<dbReference type="GO" id="GO:0008270">
    <property type="term" value="F:zinc ion binding"/>
    <property type="evidence" value="ECO:0007669"/>
    <property type="project" value="UniProtKB-KW"/>
</dbReference>
<dbReference type="SMART" id="SM00449">
    <property type="entry name" value="SPRY"/>
    <property type="match status" value="1"/>
</dbReference>
<dbReference type="InterPro" id="IPR043136">
    <property type="entry name" value="B30.2/SPRY_sf"/>
</dbReference>
<dbReference type="SUPFAM" id="SSF49899">
    <property type="entry name" value="Concanavalin A-like lectins/glucanases"/>
    <property type="match status" value="1"/>
</dbReference>
<feature type="coiled-coil region" evidence="6">
    <location>
        <begin position="130"/>
        <end position="200"/>
    </location>
</feature>
<keyword evidence="3" id="KW-0862">Zinc</keyword>
<dbReference type="GeneTree" id="ENSGT01030000234583"/>
<dbReference type="SUPFAM" id="SSF57845">
    <property type="entry name" value="B-box zinc-binding domain"/>
    <property type="match status" value="1"/>
</dbReference>
<keyword evidence="4 6" id="KW-0175">Coiled coil</keyword>
<dbReference type="InParanoid" id="F7C502"/>
<feature type="domain" description="B box-type" evidence="7">
    <location>
        <begin position="81"/>
        <end position="122"/>
    </location>
</feature>
<dbReference type="Gene3D" id="3.30.160.60">
    <property type="entry name" value="Classic Zinc Finger"/>
    <property type="match status" value="1"/>
</dbReference>
<dbReference type="InterPro" id="IPR003879">
    <property type="entry name" value="Butyrophylin_SPRY"/>
</dbReference>
<evidence type="ECO:0000256" key="3">
    <source>
        <dbReference type="ARBA" id="ARBA00022833"/>
    </source>
</evidence>
<dbReference type="InterPro" id="IPR001870">
    <property type="entry name" value="B30.2/SPRY"/>
</dbReference>
<protein>
    <submittedName>
        <fullName evidence="9">Uncharacterized protein</fullName>
    </submittedName>
</protein>
<dbReference type="PROSITE" id="PS50119">
    <property type="entry name" value="ZF_BBOX"/>
    <property type="match status" value="1"/>
</dbReference>
<evidence type="ECO:0000313" key="9">
    <source>
        <dbReference type="Ensembl" id="ENSXETP00000003448"/>
    </source>
</evidence>
<reference evidence="9" key="2">
    <citation type="submission" date="2011-07" db="UniProtKB">
        <authorList>
            <consortium name="Ensembl"/>
        </authorList>
    </citation>
    <scope>IDENTIFICATION</scope>
</reference>
<evidence type="ECO:0000256" key="4">
    <source>
        <dbReference type="ARBA" id="ARBA00023054"/>
    </source>
</evidence>
<sequence>MAAAEQELSALQRNKTLSNITERLFSAQSETQETGNFCSYCDSHVPAVKYCLHCEAFVCNKHLRMHSKSVKHILTDPTMRLGVRKCSVHDELLKYYCCEDYTCICVSCWVGEEHRGHWVEMLNEASAKKKKSLGKVLEKLSREREDNEKESQRLQELRREVREKAADETKRVTTMFRGIREELEALEKKVLSEISRQKDEISLKLLDLIQQMEIEKNELSKRIHYIAELCNMADPLTVLQEWESDRAAFGGDEGEDYESRETDDIMVPTVEDLDINVILHTGLVDIVTMVKGCWFPGQEATDMLLDINIAGNQLTISDDWKSLSNSCTDQYYPRAPEKFQYPQALSTNPFPLGRHYWDVEGSESDNWKVGVAYPSIEREGVPSWIGENNKSWCLYRWDNNYSVMYDRIETKLSHVPSCNRIRILLDHEARLLSFYELSEPIRPLHSFTVSFIEPLHAAFWVGWDAWVRIIS</sequence>
<dbReference type="InterPro" id="IPR006574">
    <property type="entry name" value="PRY"/>
</dbReference>
<dbReference type="Bgee" id="ENSXETG00000001634">
    <property type="expression patterns" value="Expressed in ovary"/>
</dbReference>
<dbReference type="InterPro" id="IPR051051">
    <property type="entry name" value="E3_ubiq-ligase_TRIM/RNF"/>
</dbReference>
<dbReference type="Pfam" id="PF00622">
    <property type="entry name" value="SPRY"/>
    <property type="match status" value="1"/>
</dbReference>
<proteinExistence type="predicted"/>
<dbReference type="CDD" id="cd19769">
    <property type="entry name" value="Bbox2_TRIM16-like"/>
    <property type="match status" value="1"/>
</dbReference>
<dbReference type="PRINTS" id="PR01407">
    <property type="entry name" value="BUTYPHLNCDUF"/>
</dbReference>
<dbReference type="eggNOG" id="KOG2177">
    <property type="taxonomic scope" value="Eukaryota"/>
</dbReference>
<dbReference type="CDD" id="cd12891">
    <property type="entry name" value="SPRY_PRY_C-I_2"/>
    <property type="match status" value="1"/>
</dbReference>
<dbReference type="Gene3D" id="2.60.120.920">
    <property type="match status" value="1"/>
</dbReference>
<reference evidence="9" key="1">
    <citation type="journal article" date="2010" name="Science">
        <title>The genome of the Western clawed frog Xenopus tropicalis.</title>
        <authorList>
            <person name="Hellsten U."/>
            <person name="Harland R.M."/>
            <person name="Gilchrist M.J."/>
            <person name="Hendrix D."/>
            <person name="Jurka J."/>
            <person name="Kapitonov V."/>
            <person name="Ovcharenko I."/>
            <person name="Putnam N.H."/>
            <person name="Shu S."/>
            <person name="Taher L."/>
            <person name="Blitz I.L."/>
            <person name="Blumberg B."/>
            <person name="Dichmann D.S."/>
            <person name="Dubchak I."/>
            <person name="Amaya E."/>
            <person name="Detter J.C."/>
            <person name="Fletcher R."/>
            <person name="Gerhard D.S."/>
            <person name="Goodstein D."/>
            <person name="Graves T."/>
            <person name="Grigoriev I.V."/>
            <person name="Grimwood J."/>
            <person name="Kawashima T."/>
            <person name="Lindquist E."/>
            <person name="Lucas S.M."/>
            <person name="Mead P.E."/>
            <person name="Mitros T."/>
            <person name="Ogino H."/>
            <person name="Ohta Y."/>
            <person name="Poliakov A.V."/>
            <person name="Pollet N."/>
            <person name="Robert J."/>
            <person name="Salamov A."/>
            <person name="Sater A.K."/>
            <person name="Schmutz J."/>
            <person name="Terry A."/>
            <person name="Vize P.D."/>
            <person name="Warren W.C."/>
            <person name="Wells D."/>
            <person name="Wills A."/>
            <person name="Wilson R.K."/>
            <person name="Zimmerman L.B."/>
            <person name="Zorn A.M."/>
            <person name="Grainger R."/>
            <person name="Grammer T."/>
            <person name="Khokha M.K."/>
            <person name="Richardson P.M."/>
            <person name="Rokhsar D.S."/>
        </authorList>
    </citation>
    <scope>NUCLEOTIDE SEQUENCE [LARGE SCALE GENOMIC DNA]</scope>
    <source>
        <strain evidence="9">Nigerian</strain>
    </source>
</reference>
<dbReference type="SMART" id="SM00589">
    <property type="entry name" value="PRY"/>
    <property type="match status" value="1"/>
</dbReference>
<name>F7C502_XENTR</name>
<dbReference type="Pfam" id="PF00643">
    <property type="entry name" value="zf-B_box"/>
    <property type="match status" value="1"/>
</dbReference>
<evidence type="ECO:0000256" key="5">
    <source>
        <dbReference type="PROSITE-ProRule" id="PRU00024"/>
    </source>
</evidence>
<dbReference type="AlphaFoldDB" id="F7C502"/>
<dbReference type="InterPro" id="IPR013320">
    <property type="entry name" value="ConA-like_dom_sf"/>
</dbReference>
<keyword evidence="1" id="KW-0479">Metal-binding</keyword>
<dbReference type="InterPro" id="IPR000315">
    <property type="entry name" value="Znf_B-box"/>
</dbReference>
<organism evidence="9">
    <name type="scientific">Xenopus tropicalis</name>
    <name type="common">Western clawed frog</name>
    <name type="synonym">Silurana tropicalis</name>
    <dbReference type="NCBI Taxonomy" id="8364"/>
    <lineage>
        <taxon>Eukaryota</taxon>
        <taxon>Metazoa</taxon>
        <taxon>Chordata</taxon>
        <taxon>Craniata</taxon>
        <taxon>Vertebrata</taxon>
        <taxon>Euteleostomi</taxon>
        <taxon>Amphibia</taxon>
        <taxon>Batrachia</taxon>
        <taxon>Anura</taxon>
        <taxon>Pipoidea</taxon>
        <taxon>Pipidae</taxon>
        <taxon>Xenopodinae</taxon>
        <taxon>Xenopus</taxon>
        <taxon>Silurana</taxon>
    </lineage>
</organism>
<evidence type="ECO:0000256" key="6">
    <source>
        <dbReference type="SAM" id="Coils"/>
    </source>
</evidence>
<dbReference type="HOGENOM" id="CLU_013137_0_2_1"/>
<dbReference type="Ensembl" id="ENSXETT00000003448">
    <property type="protein sequence ID" value="ENSXETP00000003448"/>
    <property type="gene ID" value="ENSXETG00000001634"/>
</dbReference>
<dbReference type="SMART" id="SM00502">
    <property type="entry name" value="BBC"/>
    <property type="match status" value="1"/>
</dbReference>